<dbReference type="GeneID" id="93337319"/>
<dbReference type="InterPro" id="IPR013762">
    <property type="entry name" value="Integrase-like_cat_sf"/>
</dbReference>
<keyword evidence="9" id="KW-0233">DNA recombination</keyword>
<dbReference type="InterPro" id="IPR010998">
    <property type="entry name" value="Integrase_recombinase_N"/>
</dbReference>
<name>A0A1T4WN72_9FIRM</name>
<accession>A0A1T4WN72</accession>
<dbReference type="OrthoDB" id="283809at2"/>
<comment type="similarity">
    <text evidence="3">Belongs to the 'phage' integrase family.</text>
</comment>
<dbReference type="GO" id="GO:0015074">
    <property type="term" value="P:DNA integration"/>
    <property type="evidence" value="ECO:0007669"/>
    <property type="project" value="UniProtKB-KW"/>
</dbReference>
<dbReference type="SUPFAM" id="SSF56349">
    <property type="entry name" value="DNA breaking-rejoining enzymes"/>
    <property type="match status" value="1"/>
</dbReference>
<evidence type="ECO:0000256" key="3">
    <source>
        <dbReference type="ARBA" id="ARBA00008857"/>
    </source>
</evidence>
<sequence length="358" mass="40541">MSSYIDVVHPERHAPYLDIPDDVVDYLHYLDFVKLRSPRTVNGYYLDLRGFFRYMMQRWQRVADDTPPEEIDLTGITTADIRTITKHDIFDFLDHARSADNGPKARARKLSALKGFFNYMCTQVNRLAANPTENISLGSPARALPKYLTRDEAVTLLSNIQSDFYERDYCILTLFLNCGMRLAELVTIDMGDFRDDTIRIVGKGSKERLVYLNDACLDALQRYKKVRASLPNLVDRDALFVSKRTGKRLSARRIEQIVARCLQSAGLSGRGFSPHKLRHTAATLMYQGGVDMLALKEILGHENVSTTQIYTHINREQLKKAVAASPLATQKYVEQKPSAPDAPDPNDGEYSPDGSESR</sequence>
<dbReference type="GO" id="GO:0006310">
    <property type="term" value="P:DNA recombination"/>
    <property type="evidence" value="ECO:0007669"/>
    <property type="project" value="UniProtKB-KW"/>
</dbReference>
<dbReference type="EMBL" id="FUYF01000003">
    <property type="protein sequence ID" value="SKA78800.1"/>
    <property type="molecule type" value="Genomic_DNA"/>
</dbReference>
<protein>
    <submittedName>
        <fullName evidence="15">Site-specific recombinase XerD</fullName>
    </submittedName>
</protein>
<feature type="region of interest" description="Disordered" evidence="12">
    <location>
        <begin position="329"/>
        <end position="358"/>
    </location>
</feature>
<dbReference type="GO" id="GO:0003677">
    <property type="term" value="F:DNA binding"/>
    <property type="evidence" value="ECO:0007669"/>
    <property type="project" value="UniProtKB-UniRule"/>
</dbReference>
<keyword evidence="16" id="KW-1185">Reference proteome</keyword>
<evidence type="ECO:0000256" key="4">
    <source>
        <dbReference type="ARBA" id="ARBA00022490"/>
    </source>
</evidence>
<dbReference type="Gene3D" id="1.10.443.10">
    <property type="entry name" value="Intergrase catalytic core"/>
    <property type="match status" value="1"/>
</dbReference>
<dbReference type="Gene3D" id="1.10.150.130">
    <property type="match status" value="1"/>
</dbReference>
<dbReference type="STRING" id="745368.SAMN02745178_00835"/>
<evidence type="ECO:0000256" key="6">
    <source>
        <dbReference type="ARBA" id="ARBA00022829"/>
    </source>
</evidence>
<keyword evidence="5" id="KW-0132">Cell division</keyword>
<dbReference type="RefSeq" id="WP_078783838.1">
    <property type="nucleotide sequence ID" value="NZ_FUYF01000003.1"/>
</dbReference>
<dbReference type="PROSITE" id="PS51898">
    <property type="entry name" value="TYR_RECOMBINASE"/>
    <property type="match status" value="1"/>
</dbReference>
<evidence type="ECO:0000256" key="10">
    <source>
        <dbReference type="ARBA" id="ARBA00023306"/>
    </source>
</evidence>
<evidence type="ECO:0000256" key="1">
    <source>
        <dbReference type="ARBA" id="ARBA00003283"/>
    </source>
</evidence>
<dbReference type="Pfam" id="PF02899">
    <property type="entry name" value="Phage_int_SAM_1"/>
    <property type="match status" value="1"/>
</dbReference>
<gene>
    <name evidence="15" type="ORF">SAMN02745178_00835</name>
</gene>
<dbReference type="Proteomes" id="UP000190286">
    <property type="component" value="Unassembled WGS sequence"/>
</dbReference>
<evidence type="ECO:0000256" key="5">
    <source>
        <dbReference type="ARBA" id="ARBA00022618"/>
    </source>
</evidence>
<dbReference type="GO" id="GO:0007059">
    <property type="term" value="P:chromosome segregation"/>
    <property type="evidence" value="ECO:0007669"/>
    <property type="project" value="UniProtKB-KW"/>
</dbReference>
<comment type="function">
    <text evidence="1">Site-specific tyrosine recombinase, which acts by catalyzing the cutting and rejoining of the recombining DNA molecules.</text>
</comment>
<proteinExistence type="inferred from homology"/>
<dbReference type="InterPro" id="IPR044068">
    <property type="entry name" value="CB"/>
</dbReference>
<keyword evidence="8 11" id="KW-0238">DNA-binding</keyword>
<evidence type="ECO:0000259" key="13">
    <source>
        <dbReference type="PROSITE" id="PS51898"/>
    </source>
</evidence>
<evidence type="ECO:0000256" key="9">
    <source>
        <dbReference type="ARBA" id="ARBA00023172"/>
    </source>
</evidence>
<feature type="domain" description="Tyr recombinase" evidence="13">
    <location>
        <begin position="143"/>
        <end position="323"/>
    </location>
</feature>
<feature type="domain" description="Core-binding (CB)" evidence="14">
    <location>
        <begin position="17"/>
        <end position="121"/>
    </location>
</feature>
<keyword evidence="6" id="KW-0159">Chromosome partition</keyword>
<organism evidence="15 16">
    <name type="scientific">Gemmiger formicilis</name>
    <dbReference type="NCBI Taxonomy" id="745368"/>
    <lineage>
        <taxon>Bacteria</taxon>
        <taxon>Bacillati</taxon>
        <taxon>Bacillota</taxon>
        <taxon>Clostridia</taxon>
        <taxon>Eubacteriales</taxon>
        <taxon>Gemmiger</taxon>
    </lineage>
</organism>
<evidence type="ECO:0000256" key="8">
    <source>
        <dbReference type="ARBA" id="ARBA00023125"/>
    </source>
</evidence>
<keyword evidence="4" id="KW-0963">Cytoplasm</keyword>
<dbReference type="InterPro" id="IPR050090">
    <property type="entry name" value="Tyrosine_recombinase_XerCD"/>
</dbReference>
<dbReference type="PROSITE" id="PS51900">
    <property type="entry name" value="CB"/>
    <property type="match status" value="1"/>
</dbReference>
<comment type="subcellular location">
    <subcellularLocation>
        <location evidence="2">Cytoplasm</location>
    </subcellularLocation>
</comment>
<dbReference type="PANTHER" id="PTHR30349:SF77">
    <property type="entry name" value="TYROSINE RECOMBINASE XERC"/>
    <property type="match status" value="1"/>
</dbReference>
<evidence type="ECO:0000256" key="2">
    <source>
        <dbReference type="ARBA" id="ARBA00004496"/>
    </source>
</evidence>
<dbReference type="InterPro" id="IPR011010">
    <property type="entry name" value="DNA_brk_join_enz"/>
</dbReference>
<evidence type="ECO:0000259" key="14">
    <source>
        <dbReference type="PROSITE" id="PS51900"/>
    </source>
</evidence>
<dbReference type="InterPro" id="IPR004107">
    <property type="entry name" value="Integrase_SAM-like_N"/>
</dbReference>
<reference evidence="15 16" key="1">
    <citation type="submission" date="2017-02" db="EMBL/GenBank/DDBJ databases">
        <authorList>
            <person name="Peterson S.W."/>
        </authorList>
    </citation>
    <scope>NUCLEOTIDE SEQUENCE [LARGE SCALE GENOMIC DNA]</scope>
    <source>
        <strain evidence="15 16">ATCC 27749</strain>
    </source>
</reference>
<evidence type="ECO:0000256" key="12">
    <source>
        <dbReference type="SAM" id="MobiDB-lite"/>
    </source>
</evidence>
<evidence type="ECO:0000256" key="11">
    <source>
        <dbReference type="PROSITE-ProRule" id="PRU01248"/>
    </source>
</evidence>
<dbReference type="Pfam" id="PF00589">
    <property type="entry name" value="Phage_integrase"/>
    <property type="match status" value="1"/>
</dbReference>
<evidence type="ECO:0000313" key="15">
    <source>
        <dbReference type="EMBL" id="SKA78800.1"/>
    </source>
</evidence>
<evidence type="ECO:0000256" key="7">
    <source>
        <dbReference type="ARBA" id="ARBA00022908"/>
    </source>
</evidence>
<keyword evidence="7" id="KW-0229">DNA integration</keyword>
<dbReference type="GO" id="GO:0005737">
    <property type="term" value="C:cytoplasm"/>
    <property type="evidence" value="ECO:0007669"/>
    <property type="project" value="UniProtKB-SubCell"/>
</dbReference>
<dbReference type="GO" id="GO:0051301">
    <property type="term" value="P:cell division"/>
    <property type="evidence" value="ECO:0007669"/>
    <property type="project" value="UniProtKB-KW"/>
</dbReference>
<keyword evidence="10" id="KW-0131">Cell cycle</keyword>
<evidence type="ECO:0000313" key="16">
    <source>
        <dbReference type="Proteomes" id="UP000190286"/>
    </source>
</evidence>
<dbReference type="AlphaFoldDB" id="A0A1T4WN72"/>
<dbReference type="PANTHER" id="PTHR30349">
    <property type="entry name" value="PHAGE INTEGRASE-RELATED"/>
    <property type="match status" value="1"/>
</dbReference>
<dbReference type="InterPro" id="IPR002104">
    <property type="entry name" value="Integrase_catalytic"/>
</dbReference>